<dbReference type="InterPro" id="IPR013328">
    <property type="entry name" value="6PGD_dom2"/>
</dbReference>
<evidence type="ECO:0000256" key="3">
    <source>
        <dbReference type="PIRSR" id="PIRSR000103-1"/>
    </source>
</evidence>
<proteinExistence type="predicted"/>
<dbReference type="KEGG" id="mkc:kam1_1019"/>
<evidence type="ECO:0000313" key="8">
    <source>
        <dbReference type="Proteomes" id="UP000031594"/>
    </source>
</evidence>
<dbReference type="InterPro" id="IPR008927">
    <property type="entry name" value="6-PGluconate_DH-like_C_sf"/>
</dbReference>
<accession>A0A0C1V3S3</accession>
<evidence type="ECO:0000313" key="7">
    <source>
        <dbReference type="EMBL" id="QDQ42250.1"/>
    </source>
</evidence>
<evidence type="ECO:0000259" key="5">
    <source>
        <dbReference type="Pfam" id="PF14833"/>
    </source>
</evidence>
<reference evidence="9" key="3">
    <citation type="submission" date="2019-03" db="EMBL/GenBank/DDBJ databases">
        <title>Complete genome of Methylacidiphilum kamchatkense Kam1.</title>
        <authorList>
            <person name="Kruse T."/>
            <person name="Murarilal Ratnadevi C."/>
            <person name="Erikstad H.-A."/>
            <person name="Birkeland N.-K."/>
        </authorList>
    </citation>
    <scope>NUCLEOTIDE SEQUENCE [LARGE SCALE GENOMIC DNA]</scope>
    <source>
        <strain evidence="9">kam1</strain>
    </source>
</reference>
<dbReference type="SUPFAM" id="SSF51735">
    <property type="entry name" value="NAD(P)-binding Rossmann-fold domains"/>
    <property type="match status" value="1"/>
</dbReference>
<dbReference type="EMBL" id="JQNX01000005">
    <property type="protein sequence ID" value="KIE58345.1"/>
    <property type="molecule type" value="Genomic_DNA"/>
</dbReference>
<dbReference type="OrthoDB" id="9777604at2"/>
<dbReference type="AlphaFoldDB" id="A0A0C1V3S3"/>
<dbReference type="SUPFAM" id="SSF48179">
    <property type="entry name" value="6-phosphogluconate dehydrogenase C-terminal domain-like"/>
    <property type="match status" value="1"/>
</dbReference>
<dbReference type="RefSeq" id="WP_039721670.1">
    <property type="nucleotide sequence ID" value="NZ_CP037899.1"/>
</dbReference>
<feature type="domain" description="3-hydroxyisobutyrate dehydrogenase-like NAD-binding" evidence="5">
    <location>
        <begin position="168"/>
        <end position="286"/>
    </location>
</feature>
<dbReference type="InterPro" id="IPR036291">
    <property type="entry name" value="NAD(P)-bd_dom_sf"/>
</dbReference>
<dbReference type="InterPro" id="IPR006115">
    <property type="entry name" value="6PGDH_NADP-bd"/>
</dbReference>
<feature type="domain" description="6-phosphogluconate dehydrogenase NADP-binding" evidence="4">
    <location>
        <begin position="4"/>
        <end position="162"/>
    </location>
</feature>
<keyword evidence="2" id="KW-0520">NAD</keyword>
<name>A0A0C1V3S3_9BACT</name>
<dbReference type="GO" id="GO:0016491">
    <property type="term" value="F:oxidoreductase activity"/>
    <property type="evidence" value="ECO:0007669"/>
    <property type="project" value="UniProtKB-KW"/>
</dbReference>
<feature type="active site" evidence="3">
    <location>
        <position position="174"/>
    </location>
</feature>
<keyword evidence="8" id="KW-1185">Reference proteome</keyword>
<reference evidence="6 8" key="1">
    <citation type="submission" date="2014-08" db="EMBL/GenBank/DDBJ databases">
        <title>Methylacidiphilum kamchatkense strain Kam1 draft genome sequence.</title>
        <authorList>
            <person name="Birkeland N.-K."/>
            <person name="Erikstad H.A."/>
        </authorList>
    </citation>
    <scope>NUCLEOTIDE SEQUENCE [LARGE SCALE GENOMIC DNA]</scope>
    <source>
        <strain evidence="6 8">Kam1</strain>
    </source>
</reference>
<dbReference type="PANTHER" id="PTHR43060">
    <property type="entry name" value="3-HYDROXYISOBUTYRATE DEHYDROGENASE-LIKE 1, MITOCHONDRIAL-RELATED"/>
    <property type="match status" value="1"/>
</dbReference>
<dbReference type="PIRSF" id="PIRSF000103">
    <property type="entry name" value="HIBADH"/>
    <property type="match status" value="1"/>
</dbReference>
<evidence type="ECO:0000313" key="9">
    <source>
        <dbReference type="Proteomes" id="UP000315925"/>
    </source>
</evidence>
<dbReference type="Proteomes" id="UP000315925">
    <property type="component" value="Chromosome"/>
</dbReference>
<dbReference type="GO" id="GO:0051287">
    <property type="term" value="F:NAD binding"/>
    <property type="evidence" value="ECO:0007669"/>
    <property type="project" value="InterPro"/>
</dbReference>
<dbReference type="Proteomes" id="UP000031594">
    <property type="component" value="Unassembled WGS sequence"/>
</dbReference>
<gene>
    <name evidence="7" type="primary">mmsB</name>
    <name evidence="6" type="ORF">A946_07605</name>
    <name evidence="7" type="ORF">kam1_1019</name>
</gene>
<dbReference type="Pfam" id="PF03446">
    <property type="entry name" value="NAD_binding_2"/>
    <property type="match status" value="1"/>
</dbReference>
<dbReference type="InterPro" id="IPR015815">
    <property type="entry name" value="HIBADH-related"/>
</dbReference>
<dbReference type="EMBL" id="CP037899">
    <property type="protein sequence ID" value="QDQ42250.1"/>
    <property type="molecule type" value="Genomic_DNA"/>
</dbReference>
<dbReference type="Pfam" id="PF14833">
    <property type="entry name" value="NAD_binding_11"/>
    <property type="match status" value="1"/>
</dbReference>
<dbReference type="Gene3D" id="3.40.50.720">
    <property type="entry name" value="NAD(P)-binding Rossmann-like Domain"/>
    <property type="match status" value="1"/>
</dbReference>
<dbReference type="Gene3D" id="1.10.1040.10">
    <property type="entry name" value="N-(1-d-carboxylethyl)-l-norvaline Dehydrogenase, domain 2"/>
    <property type="match status" value="1"/>
</dbReference>
<dbReference type="STRING" id="1202785.A946_07605"/>
<evidence type="ECO:0000256" key="2">
    <source>
        <dbReference type="ARBA" id="ARBA00023027"/>
    </source>
</evidence>
<evidence type="ECO:0000313" key="6">
    <source>
        <dbReference type="EMBL" id="KIE58345.1"/>
    </source>
</evidence>
<sequence>MSKRIGFVGVGRMGANMARRLHDLKYPVTVVYDINQKVAEEVAKEIGAEATTKLARVTELADVIFTVVSDDAAMYKIFAKNGDSLLIGAKGKIFINTATVSPKTHIEIGKLCEEVGAEAIEACMASSIPQARNGTLYFMLGGKKQVIDEVEPILKDMSSSRRYCGELGSAAKVKALVNMVMNINTAALAEGLGLAKALNLDLNMIREVFSQTGANSRVLETDGEDMQNREHTCFFSAEHALKDSGIALNLAKEAGLNLPLAQATYNQYQRLVKKGFGQYDKSAISELTFPDRHGLDKD</sequence>
<keyword evidence="1" id="KW-0560">Oxidoreductase</keyword>
<reference evidence="7" key="2">
    <citation type="journal article" date="2019" name="BMC Genomics">
        <title>Complete genome sequence analysis of the thermoacidophilic verrucomicrobial methanotroph 'Candidatus Methylacidiphilum kamchatkense' strain Kam1 and comparison with its closest relatives.</title>
        <authorList>
            <person name="Kruse T."/>
            <person name="Ratnadevi C.M."/>
            <person name="Erikstad H.A."/>
            <person name="Birkeland N.K."/>
        </authorList>
    </citation>
    <scope>NUCLEOTIDE SEQUENCE</scope>
    <source>
        <strain evidence="7">Kam1</strain>
    </source>
</reference>
<dbReference type="PANTHER" id="PTHR43060:SF15">
    <property type="entry name" value="3-HYDROXYISOBUTYRATE DEHYDROGENASE-LIKE 1, MITOCHONDRIAL-RELATED"/>
    <property type="match status" value="1"/>
</dbReference>
<evidence type="ECO:0000259" key="4">
    <source>
        <dbReference type="Pfam" id="PF03446"/>
    </source>
</evidence>
<dbReference type="InterPro" id="IPR029154">
    <property type="entry name" value="HIBADH-like_NADP-bd"/>
</dbReference>
<protein>
    <submittedName>
        <fullName evidence="6">2-hydroxy-3-oxopropionate reductase</fullName>
    </submittedName>
    <submittedName>
        <fullName evidence="7">3-hydroxyisobutyrate dehydrogenase-like beta-hydroxyacid dehydrogenase</fullName>
    </submittedName>
</protein>
<evidence type="ECO:0000256" key="1">
    <source>
        <dbReference type="ARBA" id="ARBA00023002"/>
    </source>
</evidence>
<dbReference type="GO" id="GO:0050661">
    <property type="term" value="F:NADP binding"/>
    <property type="evidence" value="ECO:0007669"/>
    <property type="project" value="InterPro"/>
</dbReference>
<organism evidence="7 9">
    <name type="scientific">Methylacidiphilum kamchatkense Kam1</name>
    <dbReference type="NCBI Taxonomy" id="1202785"/>
    <lineage>
        <taxon>Bacteria</taxon>
        <taxon>Pseudomonadati</taxon>
        <taxon>Verrucomicrobiota</taxon>
        <taxon>Methylacidiphilae</taxon>
        <taxon>Methylacidiphilales</taxon>
        <taxon>Methylacidiphilaceae</taxon>
        <taxon>Methylacidiphilum (ex Ratnadevi et al. 2023)</taxon>
    </lineage>
</organism>